<name>A0A9D2MSN5_9FIRM</name>
<evidence type="ECO:0000313" key="4">
    <source>
        <dbReference type="Proteomes" id="UP000886883"/>
    </source>
</evidence>
<dbReference type="AlphaFoldDB" id="A0A9D2MSN5"/>
<evidence type="ECO:0000313" key="3">
    <source>
        <dbReference type="EMBL" id="HJB91859.1"/>
    </source>
</evidence>
<gene>
    <name evidence="3" type="ORF">H9763_10420</name>
</gene>
<dbReference type="EMBL" id="DWXE01000040">
    <property type="protein sequence ID" value="HJB91859.1"/>
    <property type="molecule type" value="Genomic_DNA"/>
</dbReference>
<keyword evidence="2" id="KW-1133">Transmembrane helix</keyword>
<protein>
    <submittedName>
        <fullName evidence="3">Uncharacterized protein</fullName>
    </submittedName>
</protein>
<comment type="caution">
    <text evidence="3">The sequence shown here is derived from an EMBL/GenBank/DDBJ whole genome shotgun (WGS) entry which is preliminary data.</text>
</comment>
<feature type="transmembrane region" description="Helical" evidence="2">
    <location>
        <begin position="67"/>
        <end position="86"/>
    </location>
</feature>
<feature type="transmembrane region" description="Helical" evidence="2">
    <location>
        <begin position="43"/>
        <end position="60"/>
    </location>
</feature>
<proteinExistence type="predicted"/>
<organism evidence="3 4">
    <name type="scientific">Candidatus Eisenbergiella merdigallinarum</name>
    <dbReference type="NCBI Taxonomy" id="2838552"/>
    <lineage>
        <taxon>Bacteria</taxon>
        <taxon>Bacillati</taxon>
        <taxon>Bacillota</taxon>
        <taxon>Clostridia</taxon>
        <taxon>Lachnospirales</taxon>
        <taxon>Lachnospiraceae</taxon>
        <taxon>Eisenbergiella</taxon>
    </lineage>
</organism>
<sequence length="561" mass="62897">MKKRLFCAVLFLGGAASLAGNILYRLILVPRGIFWMFEWMEPALIWLSAGLLLWGVWAAVTPKKGKLIRYGIPAAVLLIGALFFPLKNRDRVLLDRSPDGEHLLILTREAETGETALQRPYRIFWKRNQAQLPGQVSGEIKRQWLENDICALTWEAAGGELRHHIAAYGDRGDGITWVDPRVPIRGSWTSVNPEDPGSADEVWTLEAEGDAVTISGENQVWTYGPGDCEAYGTIALAFSTGGVPEWSLGYNRDCRINYDGLIAEGGTLTLCRISMGETETVTLYAAEEKEPWSETNPNLAELPDPEEESRNTVERMREYREQVPVSVPESEGMMGIFYVPAVGRDEWINVRNALKARQEMFRVNGVDVRVQIDSVRRLAGDDQDGLYEATFTSLAISPGNQGSSPEGESDQLTWRLRLMYADGGYLAAVFFWEEEGSWGLTEDPGETEVLSDQNEYHFFLSGQYDTTYMYVLRNSPEEAMEAVWQERLSQEYPDAKAGEFDGMPYMDLTGDGTLLLLYDGISEDLQDYRFQLVQEEAGGPSLYGVTELVEEYRTPIGKEGS</sequence>
<keyword evidence="2" id="KW-0812">Transmembrane</keyword>
<evidence type="ECO:0000256" key="1">
    <source>
        <dbReference type="SAM" id="MobiDB-lite"/>
    </source>
</evidence>
<evidence type="ECO:0000256" key="2">
    <source>
        <dbReference type="SAM" id="Phobius"/>
    </source>
</evidence>
<reference evidence="3" key="1">
    <citation type="journal article" date="2021" name="PeerJ">
        <title>Extensive microbial diversity within the chicken gut microbiome revealed by metagenomics and culture.</title>
        <authorList>
            <person name="Gilroy R."/>
            <person name="Ravi A."/>
            <person name="Getino M."/>
            <person name="Pursley I."/>
            <person name="Horton D.L."/>
            <person name="Alikhan N.F."/>
            <person name="Baker D."/>
            <person name="Gharbi K."/>
            <person name="Hall N."/>
            <person name="Watson M."/>
            <person name="Adriaenssens E.M."/>
            <person name="Foster-Nyarko E."/>
            <person name="Jarju S."/>
            <person name="Secka A."/>
            <person name="Antonio M."/>
            <person name="Oren A."/>
            <person name="Chaudhuri R.R."/>
            <person name="La Ragione R."/>
            <person name="Hildebrand F."/>
            <person name="Pallen M.J."/>
        </authorList>
    </citation>
    <scope>NUCLEOTIDE SEQUENCE</scope>
    <source>
        <strain evidence="3">USAMLcec3-2134</strain>
    </source>
</reference>
<keyword evidence="2" id="KW-0472">Membrane</keyword>
<reference evidence="3" key="2">
    <citation type="submission" date="2021-04" db="EMBL/GenBank/DDBJ databases">
        <authorList>
            <person name="Gilroy R."/>
        </authorList>
    </citation>
    <scope>NUCLEOTIDE SEQUENCE</scope>
    <source>
        <strain evidence="3">USAMLcec3-2134</strain>
    </source>
</reference>
<feature type="region of interest" description="Disordered" evidence="1">
    <location>
        <begin position="288"/>
        <end position="307"/>
    </location>
</feature>
<accession>A0A9D2MSN5</accession>
<dbReference type="Proteomes" id="UP000886883">
    <property type="component" value="Unassembled WGS sequence"/>
</dbReference>